<reference evidence="2" key="1">
    <citation type="journal article" date="2019" name="Int. J. Syst. Evol. Microbiol.">
        <title>The Global Catalogue of Microorganisms (GCM) 10K type strain sequencing project: providing services to taxonomists for standard genome sequencing and annotation.</title>
        <authorList>
            <consortium name="The Broad Institute Genomics Platform"/>
            <consortium name="The Broad Institute Genome Sequencing Center for Infectious Disease"/>
            <person name="Wu L."/>
            <person name="Ma J."/>
        </authorList>
    </citation>
    <scope>NUCLEOTIDE SEQUENCE [LARGE SCALE GENOMIC DNA]</scope>
    <source>
        <strain evidence="2">KACC 12597</strain>
    </source>
</reference>
<proteinExistence type="predicted"/>
<dbReference type="InterPro" id="IPR029063">
    <property type="entry name" value="SAM-dependent_MTases_sf"/>
</dbReference>
<comment type="caution">
    <text evidence="1">The sequence shown here is derived from an EMBL/GenBank/DDBJ whole genome shotgun (WGS) entry which is preliminary data.</text>
</comment>
<organism evidence="1 2">
    <name type="scientific">Thiorhodococcus fuscus</name>
    <dbReference type="NCBI Taxonomy" id="527200"/>
    <lineage>
        <taxon>Bacteria</taxon>
        <taxon>Pseudomonadati</taxon>
        <taxon>Pseudomonadota</taxon>
        <taxon>Gammaproteobacteria</taxon>
        <taxon>Chromatiales</taxon>
        <taxon>Chromatiaceae</taxon>
        <taxon>Thiorhodococcus</taxon>
    </lineage>
</organism>
<keyword evidence="2" id="KW-1185">Reference proteome</keyword>
<dbReference type="Proteomes" id="UP001597337">
    <property type="component" value="Unassembled WGS sequence"/>
</dbReference>
<dbReference type="Gene3D" id="3.40.50.150">
    <property type="entry name" value="Vaccinia Virus protein VP39"/>
    <property type="match status" value="1"/>
</dbReference>
<name>A0ABW4YBT4_9GAMM</name>
<evidence type="ECO:0000313" key="2">
    <source>
        <dbReference type="Proteomes" id="UP001597337"/>
    </source>
</evidence>
<accession>A0ABW4YBT4</accession>
<protein>
    <recommendedName>
        <fullName evidence="3">Class I SAM-dependent methyltransferase</fullName>
    </recommendedName>
</protein>
<dbReference type="EMBL" id="JBHUHX010000039">
    <property type="protein sequence ID" value="MFD2112988.1"/>
    <property type="molecule type" value="Genomic_DNA"/>
</dbReference>
<dbReference type="RefSeq" id="WP_386027627.1">
    <property type="nucleotide sequence ID" value="NZ_JBHUHX010000039.1"/>
</dbReference>
<gene>
    <name evidence="1" type="ORF">ACFSJC_14150</name>
</gene>
<sequence length="272" mass="30841">MTKNSLNQAIFSALSKRDLPDLLRLIEKGLASGHDWQGLNVNIANQMVELFPWDLVRSLLPRGSLILHESGWVRSLRESRPVNVQGDPVPWFTYPAIDFLDDMTHSSMRVFEWGSGTSTIWWSRRIQSIFSVEDHAEWYRSMKPVLPSNATIIFAEEGRYVHAIEAVGGDFDIIVIDGSYRDSCFEKAKDFVKADGLIIFDNSDRGEHNDLFVRAKASGWNRLDFWGLTPSYHYKNCTSVLFRDVSAIQCRNVPSAHQASAGLSCSQALERI</sequence>
<dbReference type="SUPFAM" id="SSF53335">
    <property type="entry name" value="S-adenosyl-L-methionine-dependent methyltransferases"/>
    <property type="match status" value="1"/>
</dbReference>
<evidence type="ECO:0008006" key="3">
    <source>
        <dbReference type="Google" id="ProtNLM"/>
    </source>
</evidence>
<evidence type="ECO:0000313" key="1">
    <source>
        <dbReference type="EMBL" id="MFD2112988.1"/>
    </source>
</evidence>